<dbReference type="InterPro" id="IPR023485">
    <property type="entry name" value="Ptyr_pPase"/>
</dbReference>
<evidence type="ECO:0000259" key="5">
    <source>
        <dbReference type="SMART" id="SM00226"/>
    </source>
</evidence>
<dbReference type="InterPro" id="IPR036196">
    <property type="entry name" value="Ptyr_pPase_sf"/>
</dbReference>
<dbReference type="Proteomes" id="UP000244441">
    <property type="component" value="Chromosome"/>
</dbReference>
<keyword evidence="3" id="KW-0904">Protein phosphatase</keyword>
<evidence type="ECO:0000256" key="2">
    <source>
        <dbReference type="ARBA" id="ARBA00022801"/>
    </source>
</evidence>
<feature type="active site" description="Nucleophile" evidence="4">
    <location>
        <position position="14"/>
    </location>
</feature>
<keyword evidence="7" id="KW-1185">Reference proteome</keyword>
<feature type="domain" description="Phosphotyrosine protein phosphatase I" evidence="5">
    <location>
        <begin position="8"/>
        <end position="156"/>
    </location>
</feature>
<dbReference type="SMART" id="SM00226">
    <property type="entry name" value="LMWPc"/>
    <property type="match status" value="1"/>
</dbReference>
<dbReference type="EMBL" id="CP026604">
    <property type="protein sequence ID" value="AWB67604.1"/>
    <property type="molecule type" value="Genomic_DNA"/>
</dbReference>
<accession>A0A2S0VTR0</accession>
<dbReference type="InterPro" id="IPR052995">
    <property type="entry name" value="LMW-PTP"/>
</dbReference>
<dbReference type="InterPro" id="IPR017867">
    <property type="entry name" value="Tyr_phospatase_low_mol_wt"/>
</dbReference>
<protein>
    <submittedName>
        <fullName evidence="6">Protein-tyrosine-phosphatase</fullName>
    </submittedName>
</protein>
<evidence type="ECO:0000313" key="6">
    <source>
        <dbReference type="EMBL" id="AWB67604.1"/>
    </source>
</evidence>
<dbReference type="AlphaFoldDB" id="A0A2S0VTR0"/>
<feature type="active site" evidence="4">
    <location>
        <position position="20"/>
    </location>
</feature>
<dbReference type="PRINTS" id="PR00719">
    <property type="entry name" value="LMWPTPASE"/>
</dbReference>
<dbReference type="KEGG" id="cate:C2869_14660"/>
<dbReference type="GO" id="GO:0004725">
    <property type="term" value="F:protein tyrosine phosphatase activity"/>
    <property type="evidence" value="ECO:0007669"/>
    <property type="project" value="InterPro"/>
</dbReference>
<dbReference type="OrthoDB" id="9784339at2"/>
<organism evidence="6 7">
    <name type="scientific">Saccharobesus litoralis</name>
    <dbReference type="NCBI Taxonomy" id="2172099"/>
    <lineage>
        <taxon>Bacteria</taxon>
        <taxon>Pseudomonadati</taxon>
        <taxon>Pseudomonadota</taxon>
        <taxon>Gammaproteobacteria</taxon>
        <taxon>Alteromonadales</taxon>
        <taxon>Alteromonadaceae</taxon>
        <taxon>Saccharobesus</taxon>
    </lineage>
</organism>
<reference evidence="6 7" key="1">
    <citation type="submission" date="2018-01" db="EMBL/GenBank/DDBJ databases">
        <title>Genome sequence of a Cantenovulum-like bacteria.</title>
        <authorList>
            <person name="Tan W.R."/>
            <person name="Lau N.-S."/>
            <person name="Go F."/>
            <person name="Amirul A.-A.A."/>
        </authorList>
    </citation>
    <scope>NUCLEOTIDE SEQUENCE [LARGE SCALE GENOMIC DNA]</scope>
    <source>
        <strain evidence="6 7">CCB-QB4</strain>
    </source>
</reference>
<dbReference type="PANTHER" id="PTHR47439">
    <property type="entry name" value="LOW MOLECULAR WEIGHT PHOSPHOTYROSINE PROTEIN PHOSPHATASE-RELATED"/>
    <property type="match status" value="1"/>
</dbReference>
<evidence type="ECO:0000256" key="4">
    <source>
        <dbReference type="PIRSR" id="PIRSR617867-1"/>
    </source>
</evidence>
<feature type="active site" description="Proton donor" evidence="4">
    <location>
        <position position="130"/>
    </location>
</feature>
<keyword evidence="2" id="KW-0378">Hydrolase</keyword>
<dbReference type="RefSeq" id="WP_108603650.1">
    <property type="nucleotide sequence ID" value="NZ_CP026604.1"/>
</dbReference>
<evidence type="ECO:0000313" key="7">
    <source>
        <dbReference type="Proteomes" id="UP000244441"/>
    </source>
</evidence>
<dbReference type="FunFam" id="3.40.50.2300:FF:000113">
    <property type="entry name" value="Low molecular weight protein-tyrosine-phosphatase"/>
    <property type="match status" value="1"/>
</dbReference>
<evidence type="ECO:0000256" key="1">
    <source>
        <dbReference type="ARBA" id="ARBA00011063"/>
    </source>
</evidence>
<comment type="similarity">
    <text evidence="1">Belongs to the low molecular weight phosphotyrosine protein phosphatase family.</text>
</comment>
<name>A0A2S0VTR0_9ALTE</name>
<proteinExistence type="inferred from homology"/>
<sequence>MFEQNSFQSCLFVCLGNICRSPTAHAIFRQKIKDLKLPIQIDSAGTAGYHEGATPDKRSRKHGEARGYDFSQIYSRPVNDDDFEQYDLILAMDINNYNDLLAECPLHYQHKIKLFLEFAENFQSTKEVPDPYYGGSEGFEHVLDLVEDACEGLIKAYHNQ</sequence>
<dbReference type="PANTHER" id="PTHR47439:SF1">
    <property type="entry name" value="ACID PHOSPHATASE"/>
    <property type="match status" value="1"/>
</dbReference>
<dbReference type="SUPFAM" id="SSF52788">
    <property type="entry name" value="Phosphotyrosine protein phosphatases I"/>
    <property type="match status" value="1"/>
</dbReference>
<dbReference type="Pfam" id="PF01451">
    <property type="entry name" value="LMWPc"/>
    <property type="match status" value="1"/>
</dbReference>
<gene>
    <name evidence="6" type="ORF">C2869_14660</name>
</gene>
<dbReference type="CDD" id="cd16343">
    <property type="entry name" value="LMWPTP"/>
    <property type="match status" value="1"/>
</dbReference>
<dbReference type="Gene3D" id="3.40.50.2300">
    <property type="match status" value="1"/>
</dbReference>
<evidence type="ECO:0000256" key="3">
    <source>
        <dbReference type="ARBA" id="ARBA00022912"/>
    </source>
</evidence>